<dbReference type="Pfam" id="PF00383">
    <property type="entry name" value="dCMP_cyt_deam_1"/>
    <property type="match status" value="1"/>
</dbReference>
<evidence type="ECO:0000313" key="17">
    <source>
        <dbReference type="Proteomes" id="UP000321595"/>
    </source>
</evidence>
<name>A0A5B8XW61_9DELT</name>
<evidence type="ECO:0000259" key="15">
    <source>
        <dbReference type="PROSITE" id="PS51747"/>
    </source>
</evidence>
<dbReference type="GO" id="GO:0004126">
    <property type="term" value="F:cytidine deaminase activity"/>
    <property type="evidence" value="ECO:0007669"/>
    <property type="project" value="UniProtKB-UniRule"/>
</dbReference>
<dbReference type="GO" id="GO:0055086">
    <property type="term" value="P:nucleobase-containing small molecule metabolic process"/>
    <property type="evidence" value="ECO:0007669"/>
    <property type="project" value="UniProtKB-ARBA"/>
</dbReference>
<evidence type="ECO:0000256" key="6">
    <source>
        <dbReference type="ARBA" id="ARBA00022723"/>
    </source>
</evidence>
<feature type="active site" description="Proton donor" evidence="12">
    <location>
        <position position="64"/>
    </location>
</feature>
<comment type="similarity">
    <text evidence="3 14">Belongs to the cytidine and deoxycytidylate deaminase family.</text>
</comment>
<feature type="binding site" evidence="13">
    <location>
        <position position="95"/>
    </location>
    <ligand>
        <name>Zn(2+)</name>
        <dbReference type="ChEBI" id="CHEBI:29105"/>
        <note>catalytic</note>
    </ligand>
</feature>
<organism evidence="16 17">
    <name type="scientific">Microvenator marinus</name>
    <dbReference type="NCBI Taxonomy" id="2600177"/>
    <lineage>
        <taxon>Bacteria</taxon>
        <taxon>Deltaproteobacteria</taxon>
        <taxon>Bradymonadales</taxon>
        <taxon>Microvenatoraceae</taxon>
        <taxon>Microvenator</taxon>
    </lineage>
</organism>
<dbReference type="NCBIfam" id="TIGR01354">
    <property type="entry name" value="cyt_deam_tetra"/>
    <property type="match status" value="1"/>
</dbReference>
<evidence type="ECO:0000256" key="14">
    <source>
        <dbReference type="RuleBase" id="RU364006"/>
    </source>
</evidence>
<dbReference type="InterPro" id="IPR006262">
    <property type="entry name" value="Cyt_deam_tetra"/>
</dbReference>
<dbReference type="PANTHER" id="PTHR11644">
    <property type="entry name" value="CYTIDINE DEAMINASE"/>
    <property type="match status" value="1"/>
</dbReference>
<evidence type="ECO:0000256" key="2">
    <source>
        <dbReference type="ARBA" id="ARBA00003949"/>
    </source>
</evidence>
<gene>
    <name evidence="16" type="ORF">FRD01_18410</name>
</gene>
<keyword evidence="7 14" id="KW-0378">Hydrolase</keyword>
<dbReference type="KEGG" id="bbae:FRD01_18410"/>
<dbReference type="SUPFAM" id="SSF53927">
    <property type="entry name" value="Cytidine deaminase-like"/>
    <property type="match status" value="1"/>
</dbReference>
<dbReference type="EMBL" id="CP042467">
    <property type="protein sequence ID" value="QED29178.1"/>
    <property type="molecule type" value="Genomic_DNA"/>
</dbReference>
<keyword evidence="17" id="KW-1185">Reference proteome</keyword>
<keyword evidence="8 13" id="KW-0862">Zinc</keyword>
<feature type="binding site" evidence="13">
    <location>
        <position position="98"/>
    </location>
    <ligand>
        <name>Zn(2+)</name>
        <dbReference type="ChEBI" id="CHEBI:29105"/>
        <note>catalytic</note>
    </ligand>
</feature>
<dbReference type="Gene3D" id="3.40.140.10">
    <property type="entry name" value="Cytidine Deaminase, domain 2"/>
    <property type="match status" value="1"/>
</dbReference>
<evidence type="ECO:0000256" key="10">
    <source>
        <dbReference type="ARBA" id="ARBA00049252"/>
    </source>
</evidence>
<proteinExistence type="inferred from homology"/>
<evidence type="ECO:0000256" key="4">
    <source>
        <dbReference type="ARBA" id="ARBA00012783"/>
    </source>
</evidence>
<dbReference type="OrthoDB" id="9795347at2"/>
<dbReference type="InterPro" id="IPR050202">
    <property type="entry name" value="Cyt/Deoxycyt_deaminase"/>
</dbReference>
<dbReference type="CDD" id="cd01283">
    <property type="entry name" value="cytidine_deaminase"/>
    <property type="match status" value="1"/>
</dbReference>
<dbReference type="Proteomes" id="UP000321595">
    <property type="component" value="Chromosome"/>
</dbReference>
<dbReference type="InterPro" id="IPR016192">
    <property type="entry name" value="APOBEC/CMP_deaminase_Zn-bd"/>
</dbReference>
<dbReference type="PROSITE" id="PS00903">
    <property type="entry name" value="CYT_DCMP_DEAMINASES_1"/>
    <property type="match status" value="1"/>
</dbReference>
<dbReference type="FunFam" id="3.40.140.10:FF:000008">
    <property type="entry name" value="Cytidine deaminase"/>
    <property type="match status" value="1"/>
</dbReference>
<evidence type="ECO:0000256" key="1">
    <source>
        <dbReference type="ARBA" id="ARBA00001947"/>
    </source>
</evidence>
<evidence type="ECO:0000256" key="3">
    <source>
        <dbReference type="ARBA" id="ARBA00006576"/>
    </source>
</evidence>
<keyword evidence="6 13" id="KW-0479">Metal-binding</keyword>
<evidence type="ECO:0000256" key="13">
    <source>
        <dbReference type="PIRSR" id="PIRSR606262-3"/>
    </source>
</evidence>
<dbReference type="InterPro" id="IPR002125">
    <property type="entry name" value="CMP_dCMP_dom"/>
</dbReference>
<comment type="function">
    <text evidence="2 14">This enzyme scavenges exogenous and endogenous cytidine and 2'-deoxycytidine for UMP synthesis.</text>
</comment>
<evidence type="ECO:0000256" key="12">
    <source>
        <dbReference type="PIRSR" id="PIRSR606262-1"/>
    </source>
</evidence>
<dbReference type="GO" id="GO:0008270">
    <property type="term" value="F:zinc ion binding"/>
    <property type="evidence" value="ECO:0007669"/>
    <property type="project" value="UniProtKB-UniRule"/>
</dbReference>
<comment type="catalytic activity">
    <reaction evidence="11 14">
        <text>cytidine + H2O + H(+) = uridine + NH4(+)</text>
        <dbReference type="Rhea" id="RHEA:16069"/>
        <dbReference type="ChEBI" id="CHEBI:15377"/>
        <dbReference type="ChEBI" id="CHEBI:15378"/>
        <dbReference type="ChEBI" id="CHEBI:16704"/>
        <dbReference type="ChEBI" id="CHEBI:17562"/>
        <dbReference type="ChEBI" id="CHEBI:28938"/>
        <dbReference type="EC" id="3.5.4.5"/>
    </reaction>
</comment>
<dbReference type="GO" id="GO:0005829">
    <property type="term" value="C:cytosol"/>
    <property type="evidence" value="ECO:0007669"/>
    <property type="project" value="TreeGrafter"/>
</dbReference>
<comment type="catalytic activity">
    <reaction evidence="10 14">
        <text>2'-deoxycytidine + H2O + H(+) = 2'-deoxyuridine + NH4(+)</text>
        <dbReference type="Rhea" id="RHEA:13433"/>
        <dbReference type="ChEBI" id="CHEBI:15377"/>
        <dbReference type="ChEBI" id="CHEBI:15378"/>
        <dbReference type="ChEBI" id="CHEBI:15698"/>
        <dbReference type="ChEBI" id="CHEBI:16450"/>
        <dbReference type="ChEBI" id="CHEBI:28938"/>
        <dbReference type="EC" id="3.5.4.5"/>
    </reaction>
</comment>
<evidence type="ECO:0000256" key="7">
    <source>
        <dbReference type="ARBA" id="ARBA00022801"/>
    </source>
</evidence>
<accession>A0A5B8XW61</accession>
<reference evidence="16 17" key="1">
    <citation type="submission" date="2019-08" db="EMBL/GenBank/DDBJ databases">
        <authorList>
            <person name="Liang Q."/>
        </authorList>
    </citation>
    <scope>NUCLEOTIDE SEQUENCE [LARGE SCALE GENOMIC DNA]</scope>
    <source>
        <strain evidence="16 17">V1718</strain>
    </source>
</reference>
<dbReference type="GO" id="GO:0072527">
    <property type="term" value="P:pyrimidine-containing compound metabolic process"/>
    <property type="evidence" value="ECO:0007669"/>
    <property type="project" value="UniProtKB-ARBA"/>
</dbReference>
<dbReference type="EC" id="3.5.4.5" evidence="4 14"/>
<feature type="binding site" evidence="13">
    <location>
        <position position="62"/>
    </location>
    <ligand>
        <name>Zn(2+)</name>
        <dbReference type="ChEBI" id="CHEBI:29105"/>
        <note>catalytic</note>
    </ligand>
</feature>
<evidence type="ECO:0000256" key="11">
    <source>
        <dbReference type="ARBA" id="ARBA00049558"/>
    </source>
</evidence>
<dbReference type="PROSITE" id="PS51747">
    <property type="entry name" value="CYT_DCMP_DEAMINASES_2"/>
    <property type="match status" value="1"/>
</dbReference>
<evidence type="ECO:0000256" key="8">
    <source>
        <dbReference type="ARBA" id="ARBA00022833"/>
    </source>
</evidence>
<protein>
    <recommendedName>
        <fullName evidence="5 14">Cytidine deaminase</fullName>
        <ecNumber evidence="4 14">3.5.4.5</ecNumber>
    </recommendedName>
    <alternativeName>
        <fullName evidence="9 14">Cytidine aminohydrolase</fullName>
    </alternativeName>
</protein>
<dbReference type="InterPro" id="IPR016193">
    <property type="entry name" value="Cytidine_deaminase-like"/>
</dbReference>
<evidence type="ECO:0000313" key="16">
    <source>
        <dbReference type="EMBL" id="QED29178.1"/>
    </source>
</evidence>
<evidence type="ECO:0000256" key="5">
    <source>
        <dbReference type="ARBA" id="ARBA00018266"/>
    </source>
</evidence>
<feature type="domain" description="CMP/dCMP-type deaminase" evidence="15">
    <location>
        <begin position="10"/>
        <end position="136"/>
    </location>
</feature>
<comment type="cofactor">
    <cofactor evidence="1 13 14">
        <name>Zn(2+)</name>
        <dbReference type="ChEBI" id="CHEBI:29105"/>
    </cofactor>
</comment>
<dbReference type="RefSeq" id="WP_146962332.1">
    <property type="nucleotide sequence ID" value="NZ_CP042467.1"/>
</dbReference>
<evidence type="ECO:0000256" key="9">
    <source>
        <dbReference type="ARBA" id="ARBA00032005"/>
    </source>
</evidence>
<dbReference type="NCBIfam" id="NF004064">
    <property type="entry name" value="PRK05578.1"/>
    <property type="match status" value="1"/>
</dbReference>
<dbReference type="AlphaFoldDB" id="A0A5B8XW61"/>
<sequence>MKDFEGIKGEVWTRLASEAIEAQNRAYAPYSDFAVGAALLLDDGSIVHGCNVENATFGATVCAERTAVGSAVALGKRKFLAIAVVTPADSCVAPCGICRQVLAEFSEKLPILLSNNAGEHEFVTIDELLPHRFRKSDFV</sequence>
<dbReference type="GO" id="GO:0042802">
    <property type="term" value="F:identical protein binding"/>
    <property type="evidence" value="ECO:0007669"/>
    <property type="project" value="UniProtKB-ARBA"/>
</dbReference>
<dbReference type="PANTHER" id="PTHR11644:SF2">
    <property type="entry name" value="CYTIDINE DEAMINASE"/>
    <property type="match status" value="1"/>
</dbReference>